<sequence length="352" mass="38338">MSLVIPLALQAPYEQLAILSTTTAQRYVEVAGVLQPVLPAEAFERWTYYCLQLARAGWRAWESADAFLQVSPFLYQRMSLADVWAWAEQGLTLTQHAAEVATAFFGAARVLLQEASQAVFNAWVAGSHAYLALQPPLPSLAAEYLRLSPLMYGHYAESVATQWGHLGVALARAGAAYGQTFLLLSRTHLDRAPAIDHAPAWAFVQQCLLPAPAVALDYLARYADLTHYVGPAGMALIATIVQCLLTSMAAQATLLLRLLGSTLALIPALERQQVLTWCQEIAAVSPSGVLDFVRHLPDLQRRLPGPRLQPWVTTGVALARRNAEAGQAYFALESATAQDSMQALQKRVTFAS</sequence>
<dbReference type="AlphaFoldDB" id="A0A937W5E9"/>
<feature type="non-terminal residue" evidence="1">
    <location>
        <position position="352"/>
    </location>
</feature>
<reference evidence="1" key="1">
    <citation type="submission" date="2019-03" db="EMBL/GenBank/DDBJ databases">
        <title>Lake Tanganyika Metagenome-Assembled Genomes (MAGs).</title>
        <authorList>
            <person name="Tran P."/>
        </authorList>
    </citation>
    <scope>NUCLEOTIDE SEQUENCE</scope>
    <source>
        <strain evidence="1">K_DeepCast_65m_m2_066</strain>
    </source>
</reference>
<comment type="caution">
    <text evidence="1">The sequence shown here is derived from an EMBL/GenBank/DDBJ whole genome shotgun (WGS) entry which is preliminary data.</text>
</comment>
<accession>A0A937W5E9</accession>
<proteinExistence type="predicted"/>
<protein>
    <submittedName>
        <fullName evidence="1">Uncharacterized protein</fullName>
    </submittedName>
</protein>
<evidence type="ECO:0000313" key="1">
    <source>
        <dbReference type="EMBL" id="MBM3226040.1"/>
    </source>
</evidence>
<dbReference type="EMBL" id="VGLS01000767">
    <property type="protein sequence ID" value="MBM3226040.1"/>
    <property type="molecule type" value="Genomic_DNA"/>
</dbReference>
<evidence type="ECO:0000313" key="2">
    <source>
        <dbReference type="Proteomes" id="UP000712673"/>
    </source>
</evidence>
<name>A0A937W5E9_UNCTE</name>
<organism evidence="1 2">
    <name type="scientific">Tectimicrobiota bacterium</name>
    <dbReference type="NCBI Taxonomy" id="2528274"/>
    <lineage>
        <taxon>Bacteria</taxon>
        <taxon>Pseudomonadati</taxon>
        <taxon>Nitrospinota/Tectimicrobiota group</taxon>
        <taxon>Candidatus Tectimicrobiota</taxon>
    </lineage>
</organism>
<gene>
    <name evidence="1" type="ORF">FJZ47_19910</name>
</gene>
<dbReference type="Proteomes" id="UP000712673">
    <property type="component" value="Unassembled WGS sequence"/>
</dbReference>